<dbReference type="OrthoDB" id="5913909at2"/>
<dbReference type="Gene3D" id="1.25.40.20">
    <property type="entry name" value="Ankyrin repeat-containing domain"/>
    <property type="match status" value="1"/>
</dbReference>
<dbReference type="InterPro" id="IPR029058">
    <property type="entry name" value="AB_hydrolase_fold"/>
</dbReference>
<comment type="caution">
    <text evidence="2">The sequence shown here is derived from an EMBL/GenBank/DDBJ whole genome shotgun (WGS) entry which is preliminary data.</text>
</comment>
<organism evidence="2 3">
    <name type="scientific">Moellerella wisconsensis ATCC 35017</name>
    <dbReference type="NCBI Taxonomy" id="1354267"/>
    <lineage>
        <taxon>Bacteria</taxon>
        <taxon>Pseudomonadati</taxon>
        <taxon>Pseudomonadota</taxon>
        <taxon>Gammaproteobacteria</taxon>
        <taxon>Enterobacterales</taxon>
        <taxon>Morganellaceae</taxon>
        <taxon>Moellerella</taxon>
    </lineage>
</organism>
<name>A0A0N1KHV1_9GAMM</name>
<reference evidence="2 3" key="1">
    <citation type="submission" date="2015-07" db="EMBL/GenBank/DDBJ databases">
        <title>ATOL: Assembling a taxonomically balanced genome-scale reconstruction of the evolutionary history of the Enterobacteriaceae.</title>
        <authorList>
            <person name="Plunkett G.III."/>
            <person name="Neeno-Eckwall E.C."/>
            <person name="Glasner J.D."/>
            <person name="Perna N.T."/>
        </authorList>
    </citation>
    <scope>NUCLEOTIDE SEQUENCE [LARGE SCALE GENOMIC DNA]</scope>
    <source>
        <strain evidence="2 3">ATCC 35017</strain>
    </source>
</reference>
<dbReference type="Proteomes" id="UP000053226">
    <property type="component" value="Unassembled WGS sequence"/>
</dbReference>
<dbReference type="InterPro" id="IPR036770">
    <property type="entry name" value="Ankyrin_rpt-contain_sf"/>
</dbReference>
<dbReference type="AlphaFoldDB" id="A0A0N1KHV1"/>
<dbReference type="Pfam" id="PF12796">
    <property type="entry name" value="Ank_2"/>
    <property type="match status" value="1"/>
</dbReference>
<sequence length="436" mass="48672">MYQYHTNNLSLPIEDLPDVLSDDVLRDFYLQQSQSSCQIQPLLRGLSVTEIDWPDELVAEDFISRLSQQKDYNLALLAQDSYLAFSLGLPNINRLNDEQLALLGINQTALYDTNTGFSAVIYRYTDMYILSFTGSNELKDLYANIRQGLGLYEPQYYQAIGLVNILTKIASHKLICIGHSLGGGLASVAGLAANAPTITFSPAGVSRRMITAIGLKSEDIIRRVNVGKLRFYTVKHDWLDYFQQTLAIPKSVGLRISLPYSQSESLLDRLRPSKRIVRCLLAHTIHKIIEVMSWYQPWQSILGLKYAYQSSEKDVTPAQSFIPEEIINANEPSMKLYATSLHQAACCGNRADIQRLLSAGARINDIDIYGKTALHYALNSHALNVAADLLAHGANGLIRDAQQMTGHDILSQHIIGSKLLNTESQLLRVKLLQLMS</sequence>
<proteinExistence type="predicted"/>
<dbReference type="Pfam" id="PF26363">
    <property type="entry name" value="Phospholipase-like"/>
    <property type="match status" value="1"/>
</dbReference>
<dbReference type="PROSITE" id="PS50088">
    <property type="entry name" value="ANK_REPEAT"/>
    <property type="match status" value="1"/>
</dbReference>
<gene>
    <name evidence="2" type="ORF">M992_1477</name>
</gene>
<keyword evidence="1" id="KW-0040">ANK repeat</keyword>
<evidence type="ECO:0000256" key="1">
    <source>
        <dbReference type="PROSITE-ProRule" id="PRU00023"/>
    </source>
</evidence>
<protein>
    <submittedName>
        <fullName evidence="2">Phospholipase A</fullName>
    </submittedName>
</protein>
<dbReference type="PROSITE" id="PS50297">
    <property type="entry name" value="ANK_REP_REGION"/>
    <property type="match status" value="1"/>
</dbReference>
<evidence type="ECO:0000313" key="3">
    <source>
        <dbReference type="Proteomes" id="UP000053226"/>
    </source>
</evidence>
<dbReference type="InterPro" id="IPR002110">
    <property type="entry name" value="Ankyrin_rpt"/>
</dbReference>
<feature type="repeat" description="ANK" evidence="1">
    <location>
        <begin position="369"/>
        <end position="401"/>
    </location>
</feature>
<dbReference type="SUPFAM" id="SSF48403">
    <property type="entry name" value="Ankyrin repeat"/>
    <property type="match status" value="1"/>
</dbReference>
<accession>A0A0N1KHV1</accession>
<dbReference type="Gene3D" id="3.40.50.1820">
    <property type="entry name" value="alpha/beta hydrolase"/>
    <property type="match status" value="1"/>
</dbReference>
<dbReference type="RefSeq" id="WP_053907971.1">
    <property type="nucleotide sequence ID" value="NZ_CAWMUS010000016.1"/>
</dbReference>
<keyword evidence="3" id="KW-1185">Reference proteome</keyword>
<evidence type="ECO:0000313" key="2">
    <source>
        <dbReference type="EMBL" id="KPD02989.1"/>
    </source>
</evidence>
<dbReference type="SUPFAM" id="SSF53474">
    <property type="entry name" value="alpha/beta-Hydrolases"/>
    <property type="match status" value="1"/>
</dbReference>
<dbReference type="EMBL" id="LGAA01000016">
    <property type="protein sequence ID" value="KPD02989.1"/>
    <property type="molecule type" value="Genomic_DNA"/>
</dbReference>